<dbReference type="PANTHER" id="PTHR18968:SF166">
    <property type="entry name" value="2-HYDROXYACYL-COA LYASE 2"/>
    <property type="match status" value="1"/>
</dbReference>
<dbReference type="GO" id="GO:0003984">
    <property type="term" value="F:acetolactate synthase activity"/>
    <property type="evidence" value="ECO:0007669"/>
    <property type="project" value="TreeGrafter"/>
</dbReference>
<keyword evidence="11" id="KW-1185">Reference proteome</keyword>
<evidence type="ECO:0000313" key="10">
    <source>
        <dbReference type="EMBL" id="SHK21925.1"/>
    </source>
</evidence>
<protein>
    <submittedName>
        <fullName evidence="10">Acetolactate synthase-1/2/3 large subunit</fullName>
    </submittedName>
</protein>
<comment type="cofactor">
    <cofactor evidence="2">
        <name>thiamine diphosphate</name>
        <dbReference type="ChEBI" id="CHEBI:58937"/>
    </cofactor>
</comment>
<dbReference type="CDD" id="cd02004">
    <property type="entry name" value="TPP_BZL_OCoD_HPCL"/>
    <property type="match status" value="1"/>
</dbReference>
<dbReference type="RefSeq" id="WP_073477168.1">
    <property type="nucleotide sequence ID" value="NZ_FQZU01000020.1"/>
</dbReference>
<proteinExistence type="inferred from homology"/>
<dbReference type="InterPro" id="IPR029035">
    <property type="entry name" value="DHS-like_NAD/FAD-binding_dom"/>
</dbReference>
<sequence length="555" mass="58996">MQGIYGGHLVARHLRETEGIDTVFSLSGGHIDRIYDGFLEYGVRLIDVRHEQAAAMAAHAWSIFTGKPGICIATAGPGFTNTLTGLVNAALENAPLVLISGATAIRDWQKGALQEMEQTAMVRPFVKWAATCHDVKRVPEYISAAIRHAVSGRPGPVFLELPPDVLNVSAPENEIVPAGSGAAVYKSGPDPAAVAKAAEMINQAKKPMLLAGSGIATDQAAELLTELVEKAGIPCGLTNNGRGAVSDLNPLSLWDGGQMGLMAVMPQADLVIALGIRFNWLLLFGEGFPQACVIRADIDSSELSRNRACDVGLAGDMEMTLKALLPLVENKDRSQWLGELKDSYLPLDAAEEAARTTASDPIHPARLAYQVRQAVGDDAIYIMDGGDTAYFGLTSFKATQRAHVLAASGGLLGCLGTGLPFAMGAKAALPHKKVVVFNGDGSFGFNAMEFDTFKRHDLPVLCVVNNDQAWGMIKHGQEICYGGERIIGSELGVVHYEQVAMALGGYGEFVDKDDQIIPAVQRALESGKPACINALTDPCVTSPATLLFSESLKME</sequence>
<reference evidence="11" key="1">
    <citation type="submission" date="2016-11" db="EMBL/GenBank/DDBJ databases">
        <authorList>
            <person name="Varghese N."/>
            <person name="Submissions S."/>
        </authorList>
    </citation>
    <scope>NUCLEOTIDE SEQUENCE [LARGE SCALE GENOMIC DNA]</scope>
    <source>
        <strain evidence="11">DSM 16219</strain>
    </source>
</reference>
<dbReference type="InterPro" id="IPR011766">
    <property type="entry name" value="TPP_enzyme_TPP-bd"/>
</dbReference>
<keyword evidence="5 6" id="KW-0786">Thiamine pyrophosphate</keyword>
<dbReference type="InterPro" id="IPR045229">
    <property type="entry name" value="TPP_enz"/>
</dbReference>
<dbReference type="InterPro" id="IPR012001">
    <property type="entry name" value="Thiamin_PyroP_enz_TPP-bd_dom"/>
</dbReference>
<name>A0A1M6QP31_9BACT</name>
<evidence type="ECO:0000256" key="5">
    <source>
        <dbReference type="ARBA" id="ARBA00023052"/>
    </source>
</evidence>
<dbReference type="GO" id="GO:0000287">
    <property type="term" value="F:magnesium ion binding"/>
    <property type="evidence" value="ECO:0007669"/>
    <property type="project" value="InterPro"/>
</dbReference>
<dbReference type="InterPro" id="IPR000399">
    <property type="entry name" value="TPP-bd_CS"/>
</dbReference>
<dbReference type="PANTHER" id="PTHR18968">
    <property type="entry name" value="THIAMINE PYROPHOSPHATE ENZYMES"/>
    <property type="match status" value="1"/>
</dbReference>
<organism evidence="10 11">
    <name type="scientific">Desulfatibacillum alkenivorans DSM 16219</name>
    <dbReference type="NCBI Taxonomy" id="1121393"/>
    <lineage>
        <taxon>Bacteria</taxon>
        <taxon>Pseudomonadati</taxon>
        <taxon>Thermodesulfobacteriota</taxon>
        <taxon>Desulfobacteria</taxon>
        <taxon>Desulfobacterales</taxon>
        <taxon>Desulfatibacillaceae</taxon>
        <taxon>Desulfatibacillum</taxon>
    </lineage>
</organism>
<dbReference type="Gene3D" id="3.40.50.970">
    <property type="match status" value="2"/>
</dbReference>
<dbReference type="GO" id="GO:0009097">
    <property type="term" value="P:isoleucine biosynthetic process"/>
    <property type="evidence" value="ECO:0007669"/>
    <property type="project" value="TreeGrafter"/>
</dbReference>
<evidence type="ECO:0000256" key="2">
    <source>
        <dbReference type="ARBA" id="ARBA00001964"/>
    </source>
</evidence>
<dbReference type="STRING" id="1121393.SAMN02745216_03091"/>
<dbReference type="GO" id="GO:0050660">
    <property type="term" value="F:flavin adenine dinucleotide binding"/>
    <property type="evidence" value="ECO:0007669"/>
    <property type="project" value="TreeGrafter"/>
</dbReference>
<keyword evidence="4" id="KW-0479">Metal-binding</keyword>
<dbReference type="PROSITE" id="PS00187">
    <property type="entry name" value="TPP_ENZYMES"/>
    <property type="match status" value="1"/>
</dbReference>
<dbReference type="EMBL" id="FQZU01000020">
    <property type="protein sequence ID" value="SHK21925.1"/>
    <property type="molecule type" value="Genomic_DNA"/>
</dbReference>
<evidence type="ECO:0000256" key="4">
    <source>
        <dbReference type="ARBA" id="ARBA00022723"/>
    </source>
</evidence>
<evidence type="ECO:0000313" key="11">
    <source>
        <dbReference type="Proteomes" id="UP000183994"/>
    </source>
</evidence>
<dbReference type="Pfam" id="PF02776">
    <property type="entry name" value="TPP_enzyme_N"/>
    <property type="match status" value="1"/>
</dbReference>
<dbReference type="GO" id="GO:0030976">
    <property type="term" value="F:thiamine pyrophosphate binding"/>
    <property type="evidence" value="ECO:0007669"/>
    <property type="project" value="InterPro"/>
</dbReference>
<evidence type="ECO:0000256" key="3">
    <source>
        <dbReference type="ARBA" id="ARBA00007812"/>
    </source>
</evidence>
<evidence type="ECO:0000256" key="1">
    <source>
        <dbReference type="ARBA" id="ARBA00001946"/>
    </source>
</evidence>
<dbReference type="FunFam" id="3.40.50.970:FF:000007">
    <property type="entry name" value="Acetolactate synthase"/>
    <property type="match status" value="1"/>
</dbReference>
<dbReference type="Pfam" id="PF02775">
    <property type="entry name" value="TPP_enzyme_C"/>
    <property type="match status" value="1"/>
</dbReference>
<dbReference type="Proteomes" id="UP000183994">
    <property type="component" value="Unassembled WGS sequence"/>
</dbReference>
<dbReference type="Gene3D" id="3.40.50.1220">
    <property type="entry name" value="TPP-binding domain"/>
    <property type="match status" value="1"/>
</dbReference>
<dbReference type="GO" id="GO:0005948">
    <property type="term" value="C:acetolactate synthase complex"/>
    <property type="evidence" value="ECO:0007669"/>
    <property type="project" value="TreeGrafter"/>
</dbReference>
<dbReference type="CDD" id="cd07035">
    <property type="entry name" value="TPP_PYR_POX_like"/>
    <property type="match status" value="1"/>
</dbReference>
<comment type="cofactor">
    <cofactor evidence="1">
        <name>Mg(2+)</name>
        <dbReference type="ChEBI" id="CHEBI:18420"/>
    </cofactor>
</comment>
<evidence type="ECO:0000259" key="8">
    <source>
        <dbReference type="Pfam" id="PF02775"/>
    </source>
</evidence>
<dbReference type="Pfam" id="PF00205">
    <property type="entry name" value="TPP_enzyme_M"/>
    <property type="match status" value="1"/>
</dbReference>
<evidence type="ECO:0000259" key="7">
    <source>
        <dbReference type="Pfam" id="PF00205"/>
    </source>
</evidence>
<comment type="similarity">
    <text evidence="3 6">Belongs to the TPP enzyme family.</text>
</comment>
<evidence type="ECO:0000259" key="9">
    <source>
        <dbReference type="Pfam" id="PF02776"/>
    </source>
</evidence>
<feature type="domain" description="Thiamine pyrophosphate enzyme TPP-binding" evidence="8">
    <location>
        <begin position="393"/>
        <end position="533"/>
    </location>
</feature>
<feature type="domain" description="Thiamine pyrophosphate enzyme central" evidence="7">
    <location>
        <begin position="194"/>
        <end position="324"/>
    </location>
</feature>
<evidence type="ECO:0000256" key="6">
    <source>
        <dbReference type="RuleBase" id="RU362132"/>
    </source>
</evidence>
<dbReference type="OrthoDB" id="2254214at2"/>
<dbReference type="SUPFAM" id="SSF52518">
    <property type="entry name" value="Thiamin diphosphate-binding fold (THDP-binding)"/>
    <property type="match status" value="2"/>
</dbReference>
<accession>A0A1M6QP31</accession>
<dbReference type="InterPro" id="IPR029061">
    <property type="entry name" value="THDP-binding"/>
</dbReference>
<dbReference type="InterPro" id="IPR012000">
    <property type="entry name" value="Thiamin_PyroP_enz_cen_dom"/>
</dbReference>
<dbReference type="AlphaFoldDB" id="A0A1M6QP31"/>
<dbReference type="GO" id="GO:0009099">
    <property type="term" value="P:L-valine biosynthetic process"/>
    <property type="evidence" value="ECO:0007669"/>
    <property type="project" value="TreeGrafter"/>
</dbReference>
<feature type="domain" description="Thiamine pyrophosphate enzyme N-terminal TPP-binding" evidence="9">
    <location>
        <begin position="6"/>
        <end position="121"/>
    </location>
</feature>
<dbReference type="SUPFAM" id="SSF52467">
    <property type="entry name" value="DHS-like NAD/FAD-binding domain"/>
    <property type="match status" value="1"/>
</dbReference>
<gene>
    <name evidence="10" type="ORF">SAMN02745216_03091</name>
</gene>